<feature type="region of interest" description="Disordered" evidence="15">
    <location>
        <begin position="714"/>
        <end position="841"/>
    </location>
</feature>
<dbReference type="PROSITE" id="PS51215">
    <property type="entry name" value="AWS"/>
    <property type="match status" value="1"/>
</dbReference>
<dbReference type="Pfam" id="PF00856">
    <property type="entry name" value="SET"/>
    <property type="match status" value="1"/>
</dbReference>
<feature type="domain" description="Post-SET" evidence="17">
    <location>
        <begin position="312"/>
        <end position="328"/>
    </location>
</feature>
<dbReference type="EMBL" id="JH930475">
    <property type="protein sequence ID" value="EKM52685.1"/>
    <property type="molecule type" value="Genomic_DNA"/>
</dbReference>
<evidence type="ECO:0000256" key="13">
    <source>
        <dbReference type="ARBA" id="ARBA00030091"/>
    </source>
</evidence>
<evidence type="ECO:0000259" key="17">
    <source>
        <dbReference type="PROSITE" id="PS50868"/>
    </source>
</evidence>
<organism evidence="19 20">
    <name type="scientific">Phanerochaete carnosa (strain HHB-10118-sp)</name>
    <name type="common">White-rot fungus</name>
    <name type="synonym">Peniophora carnosa</name>
    <dbReference type="NCBI Taxonomy" id="650164"/>
    <lineage>
        <taxon>Eukaryota</taxon>
        <taxon>Fungi</taxon>
        <taxon>Dikarya</taxon>
        <taxon>Basidiomycota</taxon>
        <taxon>Agaricomycotina</taxon>
        <taxon>Agaricomycetes</taxon>
        <taxon>Polyporales</taxon>
        <taxon>Phanerochaetaceae</taxon>
        <taxon>Phanerochaete</taxon>
    </lineage>
</organism>
<dbReference type="InterPro" id="IPR006560">
    <property type="entry name" value="AWS_dom"/>
</dbReference>
<dbReference type="GO" id="GO:0005694">
    <property type="term" value="C:chromosome"/>
    <property type="evidence" value="ECO:0007669"/>
    <property type="project" value="UniProtKB-SubCell"/>
</dbReference>
<evidence type="ECO:0000313" key="19">
    <source>
        <dbReference type="EMBL" id="EKM52685.1"/>
    </source>
</evidence>
<feature type="compositionally biased region" description="Low complexity" evidence="15">
    <location>
        <begin position="75"/>
        <end position="84"/>
    </location>
</feature>
<keyword evidence="10" id="KW-0805">Transcription regulation</keyword>
<feature type="region of interest" description="Disordered" evidence="15">
    <location>
        <begin position="32"/>
        <end position="98"/>
    </location>
</feature>
<dbReference type="InParanoid" id="K5W0Q8"/>
<dbReference type="RefSeq" id="XP_007399026.1">
    <property type="nucleotide sequence ID" value="XM_007398964.1"/>
</dbReference>
<dbReference type="EC" id="2.1.1.359" evidence="3"/>
<feature type="region of interest" description="Disordered" evidence="15">
    <location>
        <begin position="597"/>
        <end position="638"/>
    </location>
</feature>
<feature type="compositionally biased region" description="Basic and acidic residues" evidence="15">
    <location>
        <begin position="676"/>
        <end position="694"/>
    </location>
</feature>
<evidence type="ECO:0000256" key="9">
    <source>
        <dbReference type="ARBA" id="ARBA00022691"/>
    </source>
</evidence>
<evidence type="ECO:0000256" key="5">
    <source>
        <dbReference type="ARBA" id="ARBA00022454"/>
    </source>
</evidence>
<keyword evidence="6" id="KW-0678">Repressor</keyword>
<dbReference type="PROSITE" id="PS51568">
    <property type="entry name" value="SAM_MT43_SET2_1"/>
    <property type="match status" value="1"/>
</dbReference>
<dbReference type="GO" id="GO:0032259">
    <property type="term" value="P:methylation"/>
    <property type="evidence" value="ECO:0007669"/>
    <property type="project" value="UniProtKB-KW"/>
</dbReference>
<gene>
    <name evidence="19" type="ORF">PHACADRAFT_211907</name>
</gene>
<keyword evidence="5" id="KW-0158">Chromosome</keyword>
<feature type="compositionally biased region" description="Low complexity" evidence="15">
    <location>
        <begin position="53"/>
        <end position="66"/>
    </location>
</feature>
<keyword evidence="7" id="KW-0489">Methyltransferase</keyword>
<evidence type="ECO:0000256" key="11">
    <source>
        <dbReference type="ARBA" id="ARBA00023163"/>
    </source>
</evidence>
<evidence type="ECO:0000259" key="18">
    <source>
        <dbReference type="PROSITE" id="PS51215"/>
    </source>
</evidence>
<dbReference type="InterPro" id="IPR025788">
    <property type="entry name" value="Set2_fungi"/>
</dbReference>
<sequence length="841" mass="94767">MPEPTRSSPEGVPAALLFEDNSVVVEEVTREVKNGDGLIKDGEVDSALRDKYSPSPSSSPDELSLPPGGGDSRRTSTTPPGGSKSKSKPAKKEPQLIGDLPRAEEAALKTFIEIPDNHYQYQSLGRSREAGESMTCDCVYEHGVSDPSDACGHDSDCINRLTQVECLPEDCRCRSHCQNQRFQRKQHAPIEIVQTEKKGFGLRAGQDLRKDTFIYEYVGDVVNHPSLLKRMRQYGEEGIQHFYFMALQKDEFIDATKRGGIGRFANHSCNPNCYVAKWSVGKRVRMGIFANRNIKKNEELTFNYNVDRYGHEPQMCYCGEDKCVGFIGGKTQTELAAMDDLYLDALGITDEVEMLGLKGNKKKKSKKLDEDFIPDLKPIAVKDVPKVIQAMRQTQSRKVLVKLLTRIKITADQPALRELMRLRGFSVMNNIMEDYASDVEVRALAMECMITWPLLQRNKVEDSKISVPVEACSQSDNQVLADLAKKLLEQWATLEYGYRIPKRAGDEQMDPQNDDSHFAFYNSSEEYQGLKRTRWSESPEPVINKSTIPLAPCTLRKSRETPEWEKENRIRHLMTQQRERWQAEEAEKKDKVAEMLKAAAAAAEAAASAPPPPKEDESTKKSPPKPKHTKEEKEVLKEKRLMKLVGSVVVKCLSKYQKQMDHDAFKEHAKHLTQKIADKEKKSTSYKDNRLEALSDEKAEKIKKFCKEYIATKILRRRESGSSHRHHHTSSSRLDTPNKSSRHTPSQSTGPADVDVDMSFERPWDDAPSDDEDASEQQPSPEESSSSKRSASDTTVSDPRVRFRQDLNGLKHQGSSDPPSPLDDPGSLTSMSVVSVGRISR</sequence>
<dbReference type="OrthoDB" id="422362at2759"/>
<dbReference type="GO" id="GO:0140955">
    <property type="term" value="F:histone H3K36 trimethyltransferase activity"/>
    <property type="evidence" value="ECO:0007669"/>
    <property type="project" value="UniProtKB-EC"/>
</dbReference>
<dbReference type="Proteomes" id="UP000008370">
    <property type="component" value="Unassembled WGS sequence"/>
</dbReference>
<keyword evidence="9" id="KW-0949">S-adenosyl-L-methionine</keyword>
<dbReference type="Gene3D" id="1.10.1740.100">
    <property type="entry name" value="Set2, Rpb1 interacting domain"/>
    <property type="match status" value="1"/>
</dbReference>
<evidence type="ECO:0000256" key="15">
    <source>
        <dbReference type="SAM" id="MobiDB-lite"/>
    </source>
</evidence>
<keyword evidence="12" id="KW-0539">Nucleus</keyword>
<dbReference type="SMART" id="SM00317">
    <property type="entry name" value="SET"/>
    <property type="match status" value="1"/>
</dbReference>
<dbReference type="CDD" id="cd19172">
    <property type="entry name" value="SET_SETD2"/>
    <property type="match status" value="1"/>
</dbReference>
<accession>K5W0Q8</accession>
<dbReference type="GO" id="GO:0005634">
    <property type="term" value="C:nucleus"/>
    <property type="evidence" value="ECO:0007669"/>
    <property type="project" value="UniProtKB-SubCell"/>
</dbReference>
<evidence type="ECO:0000256" key="1">
    <source>
        <dbReference type="ARBA" id="ARBA00004123"/>
    </source>
</evidence>
<dbReference type="Gene3D" id="2.170.270.10">
    <property type="entry name" value="SET domain"/>
    <property type="match status" value="1"/>
</dbReference>
<dbReference type="InterPro" id="IPR038190">
    <property type="entry name" value="SRI_sf"/>
</dbReference>
<feature type="compositionally biased region" description="Polar residues" evidence="15">
    <location>
        <begin position="734"/>
        <end position="750"/>
    </location>
</feature>
<protein>
    <recommendedName>
        <fullName evidence="4">Histone-lysine N-methyltransferase, H3 lysine-36 specific</fullName>
        <ecNumber evidence="3">2.1.1.359</ecNumber>
    </recommendedName>
    <alternativeName>
        <fullName evidence="13">SET domain-containing protein 2</fullName>
    </alternativeName>
</protein>
<reference evidence="19 20" key="1">
    <citation type="journal article" date="2012" name="BMC Genomics">
        <title>Comparative genomics of the white-rot fungi, Phanerochaete carnosa and P. chrysosporium, to elucidate the genetic basis of the distinct wood types they colonize.</title>
        <authorList>
            <person name="Suzuki H."/>
            <person name="MacDonald J."/>
            <person name="Syed K."/>
            <person name="Salamov A."/>
            <person name="Hori C."/>
            <person name="Aerts A."/>
            <person name="Henrissat B."/>
            <person name="Wiebenga A."/>
            <person name="vanKuyk P.A."/>
            <person name="Barry K."/>
            <person name="Lindquist E."/>
            <person name="LaButti K."/>
            <person name="Lapidus A."/>
            <person name="Lucas S."/>
            <person name="Coutinho P."/>
            <person name="Gong Y."/>
            <person name="Samejima M."/>
            <person name="Mahadevan R."/>
            <person name="Abou-Zaid M."/>
            <person name="de Vries R.P."/>
            <person name="Igarashi K."/>
            <person name="Yadav J.S."/>
            <person name="Grigoriev I.V."/>
            <person name="Master E.R."/>
        </authorList>
    </citation>
    <scope>NUCLEOTIDE SEQUENCE [LARGE SCALE GENOMIC DNA]</scope>
    <source>
        <strain evidence="19 20">HHB-10118-sp</strain>
    </source>
</reference>
<dbReference type="Pfam" id="PF08236">
    <property type="entry name" value="SRI"/>
    <property type="match status" value="1"/>
</dbReference>
<keyword evidence="20" id="KW-1185">Reference proteome</keyword>
<evidence type="ECO:0000256" key="14">
    <source>
        <dbReference type="ARBA" id="ARBA00047545"/>
    </source>
</evidence>
<keyword evidence="8" id="KW-0808">Transferase</keyword>
<dbReference type="InterPro" id="IPR044437">
    <property type="entry name" value="SETD2/Set2_SET"/>
</dbReference>
<evidence type="ECO:0000259" key="16">
    <source>
        <dbReference type="PROSITE" id="PS50280"/>
    </source>
</evidence>
<dbReference type="STRING" id="650164.K5W0Q8"/>
<feature type="domain" description="AWS" evidence="18">
    <location>
        <begin position="131"/>
        <end position="186"/>
    </location>
</feature>
<dbReference type="GO" id="GO:0006355">
    <property type="term" value="P:regulation of DNA-templated transcription"/>
    <property type="evidence" value="ECO:0007669"/>
    <property type="project" value="InterPro"/>
</dbReference>
<dbReference type="InterPro" id="IPR046341">
    <property type="entry name" value="SET_dom_sf"/>
</dbReference>
<dbReference type="KEGG" id="pco:PHACADRAFT_211907"/>
<dbReference type="AlphaFoldDB" id="K5W0Q8"/>
<feature type="region of interest" description="Disordered" evidence="15">
    <location>
        <begin position="669"/>
        <end position="694"/>
    </location>
</feature>
<dbReference type="Pfam" id="PF17907">
    <property type="entry name" value="AWS"/>
    <property type="match status" value="1"/>
</dbReference>
<evidence type="ECO:0000256" key="3">
    <source>
        <dbReference type="ARBA" id="ARBA00012178"/>
    </source>
</evidence>
<dbReference type="PANTHER" id="PTHR22884">
    <property type="entry name" value="SET DOMAIN PROTEINS"/>
    <property type="match status" value="1"/>
</dbReference>
<dbReference type="InterPro" id="IPR003616">
    <property type="entry name" value="Post-SET_dom"/>
</dbReference>
<evidence type="ECO:0000313" key="20">
    <source>
        <dbReference type="Proteomes" id="UP000008370"/>
    </source>
</evidence>
<feature type="compositionally biased region" description="Basic and acidic residues" evidence="15">
    <location>
        <begin position="32"/>
        <end position="52"/>
    </location>
</feature>
<name>K5W0Q8_PHACS</name>
<feature type="compositionally biased region" description="Low complexity" evidence="15">
    <location>
        <begin position="598"/>
        <end position="608"/>
    </location>
</feature>
<dbReference type="InterPro" id="IPR050777">
    <property type="entry name" value="SET2_Histone-Lys_MeTrsfase"/>
</dbReference>
<proteinExistence type="predicted"/>
<comment type="subcellular location">
    <subcellularLocation>
        <location evidence="2">Chromosome</location>
    </subcellularLocation>
    <subcellularLocation>
        <location evidence="1">Nucleus</location>
    </subcellularLocation>
</comment>
<evidence type="ECO:0000256" key="6">
    <source>
        <dbReference type="ARBA" id="ARBA00022491"/>
    </source>
</evidence>
<evidence type="ECO:0000256" key="8">
    <source>
        <dbReference type="ARBA" id="ARBA00022679"/>
    </source>
</evidence>
<dbReference type="SMART" id="SM00570">
    <property type="entry name" value="AWS"/>
    <property type="match status" value="1"/>
</dbReference>
<comment type="catalytic activity">
    <reaction evidence="14">
        <text>L-lysyl(36)-[histone H3] + 3 S-adenosyl-L-methionine = N(6),N(6),N(6)-trimethyl-L-lysyl(36)-[histone H3] + 3 S-adenosyl-L-homocysteine + 3 H(+)</text>
        <dbReference type="Rhea" id="RHEA:60324"/>
        <dbReference type="Rhea" id="RHEA-COMP:9785"/>
        <dbReference type="Rhea" id="RHEA-COMP:15536"/>
        <dbReference type="ChEBI" id="CHEBI:15378"/>
        <dbReference type="ChEBI" id="CHEBI:29969"/>
        <dbReference type="ChEBI" id="CHEBI:57856"/>
        <dbReference type="ChEBI" id="CHEBI:59789"/>
        <dbReference type="ChEBI" id="CHEBI:61961"/>
        <dbReference type="EC" id="2.1.1.359"/>
    </reaction>
</comment>
<evidence type="ECO:0000256" key="7">
    <source>
        <dbReference type="ARBA" id="ARBA00022603"/>
    </source>
</evidence>
<evidence type="ECO:0000256" key="10">
    <source>
        <dbReference type="ARBA" id="ARBA00023015"/>
    </source>
</evidence>
<feature type="compositionally biased region" description="Basic and acidic residues" evidence="15">
    <location>
        <begin position="629"/>
        <end position="638"/>
    </location>
</feature>
<dbReference type="GeneID" id="18913166"/>
<evidence type="ECO:0000256" key="4">
    <source>
        <dbReference type="ARBA" id="ARBA00018028"/>
    </source>
</evidence>
<evidence type="ECO:0000256" key="12">
    <source>
        <dbReference type="ARBA" id="ARBA00023242"/>
    </source>
</evidence>
<dbReference type="PROSITE" id="PS50280">
    <property type="entry name" value="SET"/>
    <property type="match status" value="1"/>
</dbReference>
<dbReference type="PROSITE" id="PS50868">
    <property type="entry name" value="POST_SET"/>
    <property type="match status" value="1"/>
</dbReference>
<dbReference type="FunCoup" id="K5W0Q8">
    <property type="interactions" value="82"/>
</dbReference>
<dbReference type="HOGENOM" id="CLU_008492_1_1_1"/>
<dbReference type="InterPro" id="IPR001214">
    <property type="entry name" value="SET_dom"/>
</dbReference>
<dbReference type="SUPFAM" id="SSF82199">
    <property type="entry name" value="SET domain"/>
    <property type="match status" value="1"/>
</dbReference>
<feature type="domain" description="SET" evidence="16">
    <location>
        <begin position="188"/>
        <end position="305"/>
    </location>
</feature>
<dbReference type="InterPro" id="IPR013257">
    <property type="entry name" value="SRI"/>
</dbReference>
<evidence type="ECO:0000256" key="2">
    <source>
        <dbReference type="ARBA" id="ARBA00004286"/>
    </source>
</evidence>
<keyword evidence="11" id="KW-0804">Transcription</keyword>
<feature type="compositionally biased region" description="Low complexity" evidence="15">
    <location>
        <begin position="776"/>
        <end position="793"/>
    </location>
</feature>